<protein>
    <submittedName>
        <fullName evidence="2">Uncharacterized protein</fullName>
    </submittedName>
</protein>
<keyword evidence="1" id="KW-1133">Transmembrane helix</keyword>
<proteinExistence type="predicted"/>
<dbReference type="EMBL" id="CAJNJA010099709">
    <property type="protein sequence ID" value="CAE7943492.1"/>
    <property type="molecule type" value="Genomic_DNA"/>
</dbReference>
<keyword evidence="3" id="KW-1185">Reference proteome</keyword>
<feature type="transmembrane region" description="Helical" evidence="1">
    <location>
        <begin position="123"/>
        <end position="144"/>
    </location>
</feature>
<organism evidence="2 3">
    <name type="scientific">Symbiodinium necroappetens</name>
    <dbReference type="NCBI Taxonomy" id="1628268"/>
    <lineage>
        <taxon>Eukaryota</taxon>
        <taxon>Sar</taxon>
        <taxon>Alveolata</taxon>
        <taxon>Dinophyceae</taxon>
        <taxon>Suessiales</taxon>
        <taxon>Symbiodiniaceae</taxon>
        <taxon>Symbiodinium</taxon>
    </lineage>
</organism>
<evidence type="ECO:0000256" key="1">
    <source>
        <dbReference type="SAM" id="Phobius"/>
    </source>
</evidence>
<gene>
    <name evidence="2" type="ORF">SNEC2469_LOCUS35077</name>
</gene>
<dbReference type="OrthoDB" id="441615at2759"/>
<evidence type="ECO:0000313" key="3">
    <source>
        <dbReference type="Proteomes" id="UP000601435"/>
    </source>
</evidence>
<accession>A0A813CK69</accession>
<reference evidence="2" key="1">
    <citation type="submission" date="2021-02" db="EMBL/GenBank/DDBJ databases">
        <authorList>
            <person name="Dougan E. K."/>
            <person name="Rhodes N."/>
            <person name="Thang M."/>
            <person name="Chan C."/>
        </authorList>
    </citation>
    <scope>NUCLEOTIDE SEQUENCE</scope>
</reference>
<feature type="transmembrane region" description="Helical" evidence="1">
    <location>
        <begin position="30"/>
        <end position="51"/>
    </location>
</feature>
<keyword evidence="1" id="KW-0472">Membrane</keyword>
<keyword evidence="1" id="KW-0812">Transmembrane</keyword>
<evidence type="ECO:0000313" key="2">
    <source>
        <dbReference type="EMBL" id="CAE7943492.1"/>
    </source>
</evidence>
<comment type="caution">
    <text evidence="2">The sequence shown here is derived from an EMBL/GenBank/DDBJ whole genome shotgun (WGS) entry which is preliminary data.</text>
</comment>
<dbReference type="AlphaFoldDB" id="A0A813CK69"/>
<sequence>MTEIRFEESIWTVPLLLGVAELPLGWFDSLFATVLVLLNLTMQSCFTAILLTRAFMGDAFETKVRAAEVWRNSVAHDFRHLDLADTSLVSRVCLGDEALILSTTQATLIEHINGFLGLERAQFVLGSFQPGVLLCMLCIVLWTLCVYKEFRLIWTQAEIACAIPTSQRTSNVQ</sequence>
<name>A0A813CK69_9DINO</name>
<dbReference type="Proteomes" id="UP000601435">
    <property type="component" value="Unassembled WGS sequence"/>
</dbReference>